<feature type="transmembrane region" description="Helical" evidence="16">
    <location>
        <begin position="394"/>
        <end position="414"/>
    </location>
</feature>
<dbReference type="PRINTS" id="PR00344">
    <property type="entry name" value="BCTRLSENSOR"/>
</dbReference>
<dbReference type="InterPro" id="IPR004358">
    <property type="entry name" value="Sig_transdc_His_kin-like_C"/>
</dbReference>
<keyword evidence="7" id="KW-0808">Transferase</keyword>
<keyword evidence="4" id="KW-1003">Cell membrane</keyword>
<gene>
    <name evidence="19" type="ORF">B7G68_02150</name>
</gene>
<keyword evidence="5" id="KW-0997">Cell inner membrane</keyword>
<keyword evidence="14 16" id="KW-0472">Membrane</keyword>
<evidence type="ECO:0000256" key="12">
    <source>
        <dbReference type="ARBA" id="ARBA00022989"/>
    </source>
</evidence>
<feature type="domain" description="HAMP" evidence="18">
    <location>
        <begin position="414"/>
        <end position="466"/>
    </location>
</feature>
<dbReference type="InterPro" id="IPR036890">
    <property type="entry name" value="HATPase_C_sf"/>
</dbReference>
<dbReference type="SMART" id="SM00388">
    <property type="entry name" value="HisKA"/>
    <property type="match status" value="1"/>
</dbReference>
<evidence type="ECO:0000256" key="4">
    <source>
        <dbReference type="ARBA" id="ARBA00022475"/>
    </source>
</evidence>
<dbReference type="InterPro" id="IPR003661">
    <property type="entry name" value="HisK_dim/P_dom"/>
</dbReference>
<proteinExistence type="predicted"/>
<dbReference type="InterPro" id="IPR003594">
    <property type="entry name" value="HATPase_dom"/>
</dbReference>
<feature type="domain" description="Histidine kinase" evidence="17">
    <location>
        <begin position="474"/>
        <end position="668"/>
    </location>
</feature>
<dbReference type="CDD" id="cd00082">
    <property type="entry name" value="HisKA"/>
    <property type="match status" value="1"/>
</dbReference>
<reference evidence="19 20" key="1">
    <citation type="journal article" date="2015" name="Biotechnol. Bioeng.">
        <title>Genome sequence and phenotypic characterization of Caulobacter segnis.</title>
        <authorList>
            <person name="Patel S."/>
            <person name="Fletcher B."/>
            <person name="Scott D.C."/>
            <person name="Ely B."/>
        </authorList>
    </citation>
    <scope>NUCLEOTIDE SEQUENCE [LARGE SCALE GENOMIC DNA]</scope>
    <source>
        <strain evidence="19 20">TK0059</strain>
    </source>
</reference>
<evidence type="ECO:0000256" key="2">
    <source>
        <dbReference type="ARBA" id="ARBA00004429"/>
    </source>
</evidence>
<dbReference type="EMBL" id="CP027850">
    <property type="protein sequence ID" value="AVQ00766.1"/>
    <property type="molecule type" value="Genomic_DNA"/>
</dbReference>
<evidence type="ECO:0000256" key="6">
    <source>
        <dbReference type="ARBA" id="ARBA00022553"/>
    </source>
</evidence>
<evidence type="ECO:0000256" key="14">
    <source>
        <dbReference type="ARBA" id="ARBA00023136"/>
    </source>
</evidence>
<accession>A0ABM6TCC9</accession>
<evidence type="ECO:0000256" key="7">
    <source>
        <dbReference type="ARBA" id="ARBA00022679"/>
    </source>
</evidence>
<evidence type="ECO:0000256" key="10">
    <source>
        <dbReference type="ARBA" id="ARBA00022777"/>
    </source>
</evidence>
<keyword evidence="9" id="KW-0547">Nucleotide-binding</keyword>
<dbReference type="SMART" id="SM00387">
    <property type="entry name" value="HATPase_c"/>
    <property type="match status" value="1"/>
</dbReference>
<feature type="transmembrane region" description="Helical" evidence="16">
    <location>
        <begin position="15"/>
        <end position="40"/>
    </location>
</feature>
<feature type="compositionally biased region" description="Gly residues" evidence="15">
    <location>
        <begin position="180"/>
        <end position="191"/>
    </location>
</feature>
<evidence type="ECO:0000259" key="18">
    <source>
        <dbReference type="PROSITE" id="PS50885"/>
    </source>
</evidence>
<dbReference type="InterPro" id="IPR005467">
    <property type="entry name" value="His_kinase_dom"/>
</dbReference>
<dbReference type="CDD" id="cd00075">
    <property type="entry name" value="HATPase"/>
    <property type="match status" value="1"/>
</dbReference>
<evidence type="ECO:0000256" key="9">
    <source>
        <dbReference type="ARBA" id="ARBA00022741"/>
    </source>
</evidence>
<dbReference type="Gene3D" id="1.10.287.130">
    <property type="match status" value="1"/>
</dbReference>
<dbReference type="Pfam" id="PF02518">
    <property type="entry name" value="HATPase_c"/>
    <property type="match status" value="1"/>
</dbReference>
<dbReference type="InterPro" id="IPR036097">
    <property type="entry name" value="HisK_dim/P_sf"/>
</dbReference>
<dbReference type="Gene3D" id="3.30.565.10">
    <property type="entry name" value="Histidine kinase-like ATPase, C-terminal domain"/>
    <property type="match status" value="1"/>
</dbReference>
<evidence type="ECO:0000313" key="19">
    <source>
        <dbReference type="EMBL" id="AVQ00766.1"/>
    </source>
</evidence>
<dbReference type="PANTHER" id="PTHR44936">
    <property type="entry name" value="SENSOR PROTEIN CREC"/>
    <property type="match status" value="1"/>
</dbReference>
<dbReference type="SMART" id="SM00304">
    <property type="entry name" value="HAMP"/>
    <property type="match status" value="1"/>
</dbReference>
<dbReference type="Pfam" id="PF00672">
    <property type="entry name" value="HAMP"/>
    <property type="match status" value="1"/>
</dbReference>
<dbReference type="RefSeq" id="WP_013077603.1">
    <property type="nucleotide sequence ID" value="NZ_CP027850.1"/>
</dbReference>
<keyword evidence="13" id="KW-0902">Two-component regulatory system</keyword>
<evidence type="ECO:0000259" key="17">
    <source>
        <dbReference type="PROSITE" id="PS50109"/>
    </source>
</evidence>
<dbReference type="PROSITE" id="PS50885">
    <property type="entry name" value="HAMP"/>
    <property type="match status" value="1"/>
</dbReference>
<evidence type="ECO:0000256" key="13">
    <source>
        <dbReference type="ARBA" id="ARBA00023012"/>
    </source>
</evidence>
<evidence type="ECO:0000256" key="5">
    <source>
        <dbReference type="ARBA" id="ARBA00022519"/>
    </source>
</evidence>
<comment type="subcellular location">
    <subcellularLocation>
        <location evidence="2">Cell inner membrane</location>
        <topology evidence="2">Multi-pass membrane protein</topology>
    </subcellularLocation>
</comment>
<evidence type="ECO:0000256" key="15">
    <source>
        <dbReference type="SAM" id="MobiDB-lite"/>
    </source>
</evidence>
<dbReference type="InterPro" id="IPR050980">
    <property type="entry name" value="2C_sensor_his_kinase"/>
</dbReference>
<comment type="catalytic activity">
    <reaction evidence="1">
        <text>ATP + protein L-histidine = ADP + protein N-phospho-L-histidine.</text>
        <dbReference type="EC" id="2.7.13.3"/>
    </reaction>
</comment>
<sequence length="674" mass="70994">MSFAKAFRRLSPPLWVQMLAVVVVAIVAAHIVTLVLTVFFPPAPPRQYSLSDIGAALRGQSTRHDQERPLVLTLEAAPPSVESPGWVVAPSATRDLAKLLDAPETDVRLLFYAPPPLAGPPIPPPPRHEASRSYVLAGMAPPGPRLMRPGSGRPFPAPGAFPGAARAGAFPPAAMRDSRFGGGPLGGGAPAGGFASRPGGFGSSRPTPPTDRSRPPAALASGARLLAGAMAPGVNGPPRIGPTPDGGLRPPRGPIIRTPLDAAVFGVRFQVQAPTPAETPRPVQSQPEPVAPVVATPVRTGPPASVPAPVERVAAPDVERVSPAPRLQIAKPAPAAPPDAQSGRTLTAPVTSFGFARSSYVEGEFVAAVKRADGRWATVRPQPEGFPNSWQRRIFLWFGLSVALITPIALLVAWRLAAPLKAFAESADRLGREPSADLPPLTGPAEIGVAAEAFNQMQRRIKRYVEDRTGMVRAISHDLRTPLARMRFKLERAPPSLRAAIGRDMDQMEQMIASVLSFMRDEMEGDARQVVDLRSLLEVVVDDATGPAKLEPGPAVLVEIDVVAIQRVMENLIDNAVKYGFEARLKLETIAGEACVTVSDSGPGIPPEELEDVFKAYHRGAQARASGKSGVGLGLVVSRSTVRAHGGELTLRPGSPGLVAEVRLPGARTVEAAA</sequence>
<evidence type="ECO:0000256" key="16">
    <source>
        <dbReference type="SAM" id="Phobius"/>
    </source>
</evidence>
<dbReference type="SUPFAM" id="SSF47384">
    <property type="entry name" value="Homodimeric domain of signal transducing histidine kinase"/>
    <property type="match status" value="1"/>
</dbReference>
<dbReference type="InterPro" id="IPR003660">
    <property type="entry name" value="HAMP_dom"/>
</dbReference>
<keyword evidence="6" id="KW-0597">Phosphoprotein</keyword>
<organism evidence="19 20">
    <name type="scientific">Caulobacter segnis</name>
    <dbReference type="NCBI Taxonomy" id="88688"/>
    <lineage>
        <taxon>Bacteria</taxon>
        <taxon>Pseudomonadati</taxon>
        <taxon>Pseudomonadota</taxon>
        <taxon>Alphaproteobacteria</taxon>
        <taxon>Caulobacterales</taxon>
        <taxon>Caulobacteraceae</taxon>
        <taxon>Caulobacter</taxon>
    </lineage>
</organism>
<evidence type="ECO:0000256" key="1">
    <source>
        <dbReference type="ARBA" id="ARBA00000085"/>
    </source>
</evidence>
<dbReference type="EC" id="2.7.13.3" evidence="3"/>
<keyword evidence="8 16" id="KW-0812">Transmembrane</keyword>
<evidence type="ECO:0000256" key="8">
    <source>
        <dbReference type="ARBA" id="ARBA00022692"/>
    </source>
</evidence>
<dbReference type="CDD" id="cd06225">
    <property type="entry name" value="HAMP"/>
    <property type="match status" value="1"/>
</dbReference>
<dbReference type="SUPFAM" id="SSF55874">
    <property type="entry name" value="ATPase domain of HSP90 chaperone/DNA topoisomerase II/histidine kinase"/>
    <property type="match status" value="1"/>
</dbReference>
<dbReference type="Proteomes" id="UP000240527">
    <property type="component" value="Chromosome"/>
</dbReference>
<keyword evidence="10" id="KW-0418">Kinase</keyword>
<evidence type="ECO:0000256" key="11">
    <source>
        <dbReference type="ARBA" id="ARBA00022840"/>
    </source>
</evidence>
<keyword evidence="11" id="KW-0067">ATP-binding</keyword>
<name>A0ABM6TCC9_9CAUL</name>
<feature type="region of interest" description="Disordered" evidence="15">
    <location>
        <begin position="175"/>
        <end position="217"/>
    </location>
</feature>
<evidence type="ECO:0000256" key="3">
    <source>
        <dbReference type="ARBA" id="ARBA00012438"/>
    </source>
</evidence>
<dbReference type="PROSITE" id="PS50109">
    <property type="entry name" value="HIS_KIN"/>
    <property type="match status" value="1"/>
</dbReference>
<evidence type="ECO:0000313" key="20">
    <source>
        <dbReference type="Proteomes" id="UP000240527"/>
    </source>
</evidence>
<keyword evidence="12 16" id="KW-1133">Transmembrane helix</keyword>
<protein>
    <recommendedName>
        <fullName evidence="3">histidine kinase</fullName>
        <ecNumber evidence="3">2.7.13.3</ecNumber>
    </recommendedName>
</protein>
<keyword evidence="20" id="KW-1185">Reference proteome</keyword>
<dbReference type="PANTHER" id="PTHR44936:SF5">
    <property type="entry name" value="SENSOR HISTIDINE KINASE ENVZ"/>
    <property type="match status" value="1"/>
</dbReference>